<reference evidence="2 3" key="1">
    <citation type="submission" date="2018-02" db="EMBL/GenBank/DDBJ databases">
        <title>Draft genome of wild Prunus yedoensis var. nudiflora.</title>
        <authorList>
            <person name="Baek S."/>
            <person name="Kim J.-H."/>
            <person name="Choi K."/>
            <person name="Kim G.-B."/>
            <person name="Cho A."/>
            <person name="Jang H."/>
            <person name="Shin C.-H."/>
            <person name="Yu H.-J."/>
            <person name="Mun J.-H."/>
        </authorList>
    </citation>
    <scope>NUCLEOTIDE SEQUENCE [LARGE SCALE GENOMIC DNA]</scope>
    <source>
        <strain evidence="3">cv. Jeju island</strain>
        <tissue evidence="2">Leaf</tissue>
    </source>
</reference>
<proteinExistence type="predicted"/>
<comment type="caution">
    <text evidence="2">The sequence shown here is derived from an EMBL/GenBank/DDBJ whole genome shotgun (WGS) entry which is preliminary data.</text>
</comment>
<name>A0A314YCD4_PRUYE</name>
<evidence type="ECO:0000313" key="3">
    <source>
        <dbReference type="Proteomes" id="UP000250321"/>
    </source>
</evidence>
<dbReference type="EMBL" id="PJQY01001159">
    <property type="protein sequence ID" value="PQQ05032.1"/>
    <property type="molecule type" value="Genomic_DNA"/>
</dbReference>
<feature type="region of interest" description="Disordered" evidence="1">
    <location>
        <begin position="35"/>
        <end position="60"/>
    </location>
</feature>
<keyword evidence="3" id="KW-1185">Reference proteome</keyword>
<evidence type="ECO:0000256" key="1">
    <source>
        <dbReference type="SAM" id="MobiDB-lite"/>
    </source>
</evidence>
<gene>
    <name evidence="2" type="ORF">Pyn_22958</name>
</gene>
<accession>A0A314YCD4</accession>
<dbReference type="Proteomes" id="UP000250321">
    <property type="component" value="Unassembled WGS sequence"/>
</dbReference>
<feature type="compositionally biased region" description="Polar residues" evidence="1">
    <location>
        <begin position="38"/>
        <end position="60"/>
    </location>
</feature>
<sequence>MANHQHHLHDIIFFAASTTQKKFKSWCCQSRVDASGRSLESSTRQAHRGLSSSTCTQRIA</sequence>
<evidence type="ECO:0000313" key="2">
    <source>
        <dbReference type="EMBL" id="PQQ05032.1"/>
    </source>
</evidence>
<dbReference type="AlphaFoldDB" id="A0A314YCD4"/>
<protein>
    <submittedName>
        <fullName evidence="2">Uncharacterized protein</fullName>
    </submittedName>
</protein>
<organism evidence="2 3">
    <name type="scientific">Prunus yedoensis var. nudiflora</name>
    <dbReference type="NCBI Taxonomy" id="2094558"/>
    <lineage>
        <taxon>Eukaryota</taxon>
        <taxon>Viridiplantae</taxon>
        <taxon>Streptophyta</taxon>
        <taxon>Embryophyta</taxon>
        <taxon>Tracheophyta</taxon>
        <taxon>Spermatophyta</taxon>
        <taxon>Magnoliopsida</taxon>
        <taxon>eudicotyledons</taxon>
        <taxon>Gunneridae</taxon>
        <taxon>Pentapetalae</taxon>
        <taxon>rosids</taxon>
        <taxon>fabids</taxon>
        <taxon>Rosales</taxon>
        <taxon>Rosaceae</taxon>
        <taxon>Amygdaloideae</taxon>
        <taxon>Amygdaleae</taxon>
        <taxon>Prunus</taxon>
    </lineage>
</organism>